<protein>
    <recommendedName>
        <fullName evidence="7">NACHT domain-containing protein</fullName>
    </recommendedName>
</protein>
<organism evidence="5 6">
    <name type="scientific">Aureobasidium pullulans</name>
    <name type="common">Black yeast</name>
    <name type="synonym">Pullularia pullulans</name>
    <dbReference type="NCBI Taxonomy" id="5580"/>
    <lineage>
        <taxon>Eukaryota</taxon>
        <taxon>Fungi</taxon>
        <taxon>Dikarya</taxon>
        <taxon>Ascomycota</taxon>
        <taxon>Pezizomycotina</taxon>
        <taxon>Dothideomycetes</taxon>
        <taxon>Dothideomycetidae</taxon>
        <taxon>Dothideales</taxon>
        <taxon>Saccotheciaceae</taxon>
        <taxon>Aureobasidium</taxon>
    </lineage>
</organism>
<dbReference type="Pfam" id="PF22939">
    <property type="entry name" value="WHD_GPIID"/>
    <property type="match status" value="1"/>
</dbReference>
<dbReference type="SUPFAM" id="SSF52540">
    <property type="entry name" value="P-loop containing nucleoside triphosphate hydrolases"/>
    <property type="match status" value="1"/>
</dbReference>
<evidence type="ECO:0000313" key="6">
    <source>
        <dbReference type="Proteomes" id="UP000305064"/>
    </source>
</evidence>
<keyword evidence="2" id="KW-0175">Coiled coil</keyword>
<reference evidence="5 6" key="1">
    <citation type="submission" date="2018-10" db="EMBL/GenBank/DDBJ databases">
        <title>Fifty Aureobasidium pullulans genomes reveal a recombining polyextremotolerant generalist.</title>
        <authorList>
            <person name="Gostincar C."/>
            <person name="Turk M."/>
            <person name="Zajc J."/>
            <person name="Gunde-Cimerman N."/>
        </authorList>
    </citation>
    <scope>NUCLEOTIDE SEQUENCE [LARGE SCALE GENOMIC DNA]</scope>
    <source>
        <strain evidence="5 6">EXF-4256</strain>
    </source>
</reference>
<dbReference type="PANTHER" id="PTHR10039:SF16">
    <property type="entry name" value="GPI INOSITOL-DEACYLASE"/>
    <property type="match status" value="1"/>
</dbReference>
<dbReference type="Gene3D" id="3.40.50.300">
    <property type="entry name" value="P-loop containing nucleotide triphosphate hydrolases"/>
    <property type="match status" value="1"/>
</dbReference>
<evidence type="ECO:0000256" key="2">
    <source>
        <dbReference type="SAM" id="Coils"/>
    </source>
</evidence>
<sequence>MDLGTAVGVISLGIQVLEGIVDYYGAYKDYGNDIASLCTSSVALLQTLQYLQVQLDRKGSTPDDFRAHILASIYQCNDDLQRLRKNLNKIKAEPMPADGNLLRNIQRQATNQLRKATYPFKCSTLAKLRETVQDLRDNLSLALQALELNVAEQTARTLAKIDLRVDEVIDRLDALNSCILDDALKRWLSPTTPETYLQANLKQWSSQSGNWLLQGKAFEDWIQTPGSIWLTGLPGCGKSVMCAAAIALTQQRRMASRNNLLAYHFHSFSDAETWTLGAVLRNVLHQLASQSDSVCNDLTTLFKTCGSGSRRPTDGELAGLLKATLSYGAETYIFLDALDESDEKFELVELLESLQSQSQNLHLFLTSRRHVALIDAIESGKYYEISMERGAVNQDIERYVQHQLLSDSTLRKFSSALQVKIQVRLSSANGMFRWAALQLHGIKNPRLTRMGDHIIERQLDNLPKTLEGTYDRILNDLDDFERREAERLLALVCFARRPLTLPEVVDALAIDFEDPDQGPFDPSYRVKDPMAVLDYCPGLITLMQKRRVDAPRWRDNPVIALAHFSVDQYLRPKPNEWRFGGLTAAHALIACTCLRYLLHFDSLDNYSKTIMREYPFLYFAARNFPYHLKLSGYDEKAMDLAWELVNTEKALRICYQVCRPLARGPGLIHTSDFVKRRKRKQGLTFSSNTPGGLFCAVIWELQPLVEKFIQTREVFLDEVFDFESGHDVSMPRTAIEAAAYVRNFDIFVMLHEAGAQIGKSMLCVLNTYEQDHQFAITSTSFPSPAENQDKKTRKLFLDYIIANGKVDWASSNLLSSAVIHGEIDIIKRCLENGADPHLTRTATSLSWISLVEKGEDEIARDEISLLEIARRNNYSGIEKLLMEYGAQ</sequence>
<evidence type="ECO:0000256" key="1">
    <source>
        <dbReference type="ARBA" id="ARBA00022737"/>
    </source>
</evidence>
<gene>
    <name evidence="5" type="ORF">D6C94_02229</name>
</gene>
<dbReference type="Gene3D" id="1.25.40.20">
    <property type="entry name" value="Ankyrin repeat-containing domain"/>
    <property type="match status" value="1"/>
</dbReference>
<feature type="coiled-coil region" evidence="2">
    <location>
        <begin position="125"/>
        <end position="156"/>
    </location>
</feature>
<name>A0A4S9WMM5_AURPU</name>
<evidence type="ECO:0008006" key="7">
    <source>
        <dbReference type="Google" id="ProtNLM"/>
    </source>
</evidence>
<dbReference type="EMBL" id="QZBJ01000011">
    <property type="protein sequence ID" value="THY77391.1"/>
    <property type="molecule type" value="Genomic_DNA"/>
</dbReference>
<dbReference type="Pfam" id="PF24883">
    <property type="entry name" value="NPHP3_N"/>
    <property type="match status" value="1"/>
</dbReference>
<dbReference type="Proteomes" id="UP000305064">
    <property type="component" value="Unassembled WGS sequence"/>
</dbReference>
<dbReference type="InterPro" id="IPR054471">
    <property type="entry name" value="GPIID_WHD"/>
</dbReference>
<dbReference type="InterPro" id="IPR036770">
    <property type="entry name" value="Ankyrin_rpt-contain_sf"/>
</dbReference>
<accession>A0A4S9WMM5</accession>
<feature type="domain" description="Nephrocystin 3-like N-terminal" evidence="4">
    <location>
        <begin position="208"/>
        <end position="368"/>
    </location>
</feature>
<evidence type="ECO:0000259" key="3">
    <source>
        <dbReference type="Pfam" id="PF22939"/>
    </source>
</evidence>
<comment type="caution">
    <text evidence="5">The sequence shown here is derived from an EMBL/GenBank/DDBJ whole genome shotgun (WGS) entry which is preliminary data.</text>
</comment>
<evidence type="ECO:0000313" key="5">
    <source>
        <dbReference type="EMBL" id="THY77391.1"/>
    </source>
</evidence>
<proteinExistence type="predicted"/>
<dbReference type="SUPFAM" id="SSF48403">
    <property type="entry name" value="Ankyrin repeat"/>
    <property type="match status" value="1"/>
</dbReference>
<dbReference type="PANTHER" id="PTHR10039">
    <property type="entry name" value="AMELOGENIN"/>
    <property type="match status" value="1"/>
</dbReference>
<feature type="domain" description="GPI inositol-deacylase winged helix" evidence="3">
    <location>
        <begin position="482"/>
        <end position="548"/>
    </location>
</feature>
<dbReference type="InterPro" id="IPR056884">
    <property type="entry name" value="NPHP3-like_N"/>
</dbReference>
<evidence type="ECO:0000259" key="4">
    <source>
        <dbReference type="Pfam" id="PF24883"/>
    </source>
</evidence>
<dbReference type="InterPro" id="IPR027417">
    <property type="entry name" value="P-loop_NTPase"/>
</dbReference>
<keyword evidence="1" id="KW-0677">Repeat</keyword>
<dbReference type="AlphaFoldDB" id="A0A4S9WMM5"/>